<keyword evidence="4" id="KW-0479">Metal-binding</keyword>
<dbReference type="PANTHER" id="PTHR47354">
    <property type="entry name" value="NADH OXIDOREDUCTASE HCR"/>
    <property type="match status" value="1"/>
</dbReference>
<keyword evidence="6 11" id="KW-0560">Oxidoreductase</keyword>
<dbReference type="PROSITE" id="PS51384">
    <property type="entry name" value="FAD_FR"/>
    <property type="match status" value="1"/>
</dbReference>
<dbReference type="InterPro" id="IPR036010">
    <property type="entry name" value="2Fe-2S_ferredoxin-like_sf"/>
</dbReference>
<keyword evidence="5" id="KW-0274">FAD</keyword>
<evidence type="ECO:0000256" key="4">
    <source>
        <dbReference type="ARBA" id="ARBA00022723"/>
    </source>
</evidence>
<dbReference type="InterPro" id="IPR001433">
    <property type="entry name" value="OxRdtase_FAD/NAD-bd"/>
</dbReference>
<dbReference type="PRINTS" id="PR00406">
    <property type="entry name" value="CYTB5RDTASE"/>
</dbReference>
<evidence type="ECO:0000313" key="11">
    <source>
        <dbReference type="EMBL" id="MPM02038.1"/>
    </source>
</evidence>
<dbReference type="Pfam" id="PF00175">
    <property type="entry name" value="NAD_binding_1"/>
    <property type="match status" value="1"/>
</dbReference>
<dbReference type="InterPro" id="IPR017927">
    <property type="entry name" value="FAD-bd_FR_type"/>
</dbReference>
<dbReference type="CDD" id="cd00207">
    <property type="entry name" value="fer2"/>
    <property type="match status" value="1"/>
</dbReference>
<dbReference type="Pfam" id="PF00111">
    <property type="entry name" value="Fer2"/>
    <property type="match status" value="1"/>
</dbReference>
<evidence type="ECO:0000256" key="3">
    <source>
        <dbReference type="ARBA" id="ARBA00022714"/>
    </source>
</evidence>
<evidence type="ECO:0000259" key="10">
    <source>
        <dbReference type="PROSITE" id="PS51384"/>
    </source>
</evidence>
<evidence type="ECO:0000256" key="1">
    <source>
        <dbReference type="ARBA" id="ARBA00001974"/>
    </source>
</evidence>
<organism evidence="11">
    <name type="scientific">bioreactor metagenome</name>
    <dbReference type="NCBI Taxonomy" id="1076179"/>
    <lineage>
        <taxon>unclassified sequences</taxon>
        <taxon>metagenomes</taxon>
        <taxon>ecological metagenomes</taxon>
    </lineage>
</organism>
<dbReference type="SUPFAM" id="SSF54292">
    <property type="entry name" value="2Fe-2S ferredoxin-like"/>
    <property type="match status" value="1"/>
</dbReference>
<dbReference type="InterPro" id="IPR050415">
    <property type="entry name" value="MRET"/>
</dbReference>
<dbReference type="Gene3D" id="3.40.50.80">
    <property type="entry name" value="Nucleotide-binding domain of ferredoxin-NADP reductase (FNR) module"/>
    <property type="match status" value="1"/>
</dbReference>
<dbReference type="InterPro" id="IPR012675">
    <property type="entry name" value="Beta-grasp_dom_sf"/>
</dbReference>
<keyword evidence="8" id="KW-0411">Iron-sulfur</keyword>
<evidence type="ECO:0000256" key="2">
    <source>
        <dbReference type="ARBA" id="ARBA00022630"/>
    </source>
</evidence>
<dbReference type="SUPFAM" id="SSF63380">
    <property type="entry name" value="Riboflavin synthase domain-like"/>
    <property type="match status" value="1"/>
</dbReference>
<dbReference type="AlphaFoldDB" id="A0A644WEW5"/>
<evidence type="ECO:0000256" key="6">
    <source>
        <dbReference type="ARBA" id="ARBA00023002"/>
    </source>
</evidence>
<protein>
    <submittedName>
        <fullName evidence="11">3-ketosteroid-9-alpha-monooxygenase, ferredoxin reductase component</fullName>
        <ecNumber evidence="11">1.14.15.30</ecNumber>
    </submittedName>
</protein>
<evidence type="ECO:0000259" key="9">
    <source>
        <dbReference type="PROSITE" id="PS51085"/>
    </source>
</evidence>
<dbReference type="Gene3D" id="3.10.20.30">
    <property type="match status" value="1"/>
</dbReference>
<dbReference type="GO" id="GO:0051537">
    <property type="term" value="F:2 iron, 2 sulfur cluster binding"/>
    <property type="evidence" value="ECO:0007669"/>
    <property type="project" value="UniProtKB-KW"/>
</dbReference>
<feature type="domain" description="2Fe-2S ferredoxin-type" evidence="9">
    <location>
        <begin position="304"/>
        <end position="396"/>
    </location>
</feature>
<dbReference type="InterPro" id="IPR001041">
    <property type="entry name" value="2Fe-2S_ferredoxin-type"/>
</dbReference>
<dbReference type="PROSITE" id="PS51085">
    <property type="entry name" value="2FE2S_FER_2"/>
    <property type="match status" value="1"/>
</dbReference>
<dbReference type="InterPro" id="IPR008333">
    <property type="entry name" value="Cbr1-like_FAD-bd_dom"/>
</dbReference>
<dbReference type="EMBL" id="VSSQ01000840">
    <property type="protein sequence ID" value="MPM02038.1"/>
    <property type="molecule type" value="Genomic_DNA"/>
</dbReference>
<reference evidence="11" key="1">
    <citation type="submission" date="2019-08" db="EMBL/GenBank/DDBJ databases">
        <authorList>
            <person name="Kucharzyk K."/>
            <person name="Murdoch R.W."/>
            <person name="Higgins S."/>
            <person name="Loffler F."/>
        </authorList>
    </citation>
    <scope>NUCLEOTIDE SEQUENCE</scope>
</reference>
<accession>A0A644WEW5</accession>
<dbReference type="InterPro" id="IPR017938">
    <property type="entry name" value="Riboflavin_synthase-like_b-brl"/>
</dbReference>
<dbReference type="InterPro" id="IPR001709">
    <property type="entry name" value="Flavoprot_Pyr_Nucl_cyt_Rdtase"/>
</dbReference>
<evidence type="ECO:0000256" key="5">
    <source>
        <dbReference type="ARBA" id="ARBA00022827"/>
    </source>
</evidence>
<dbReference type="InterPro" id="IPR039261">
    <property type="entry name" value="FNR_nucleotide-bd"/>
</dbReference>
<comment type="cofactor">
    <cofactor evidence="1">
        <name>FAD</name>
        <dbReference type="ChEBI" id="CHEBI:57692"/>
    </cofactor>
</comment>
<comment type="caution">
    <text evidence="11">The sequence shown here is derived from an EMBL/GenBank/DDBJ whole genome shotgun (WGS) entry which is preliminary data.</text>
</comment>
<dbReference type="SUPFAM" id="SSF52343">
    <property type="entry name" value="Ferredoxin reductase-like, C-terminal NADP-linked domain"/>
    <property type="match status" value="1"/>
</dbReference>
<evidence type="ECO:0000256" key="8">
    <source>
        <dbReference type="ARBA" id="ARBA00023014"/>
    </source>
</evidence>
<dbReference type="GO" id="GO:0046872">
    <property type="term" value="F:metal ion binding"/>
    <property type="evidence" value="ECO:0007669"/>
    <property type="project" value="UniProtKB-KW"/>
</dbReference>
<dbReference type="Gene3D" id="2.40.30.10">
    <property type="entry name" value="Translation factors"/>
    <property type="match status" value="1"/>
</dbReference>
<keyword evidence="2" id="KW-0285">Flavoprotein</keyword>
<proteinExistence type="predicted"/>
<dbReference type="Pfam" id="PF00970">
    <property type="entry name" value="FAD_binding_6"/>
    <property type="match status" value="1"/>
</dbReference>
<dbReference type="GO" id="GO:0050660">
    <property type="term" value="F:flavin adenine dinucleotide binding"/>
    <property type="evidence" value="ECO:0007669"/>
    <property type="project" value="TreeGrafter"/>
</dbReference>
<keyword evidence="3" id="KW-0001">2Fe-2S</keyword>
<keyword evidence="11" id="KW-0503">Monooxygenase</keyword>
<sequence>MSDFNFHVKPIGLFDMLHFKKMVPARQKALACGSTDHVTGVYGSNKLASRLHPKEQHLTIAEIIEHSDNAKSFVLTGKNLAPFRAGQYVSVSLKIGSAVLTRPYSISCSPKWALEGKYALTIKRQQDGFASGWILDNWKVGDEITVSGPEGTFYYEPLRDAKHVVGLAGGCGITPFLSMAYAIRDGVEDFRLTLLYGSRKECDILYHSELEEIAKVTDKVKIVHILSDEQKEGYEYGFITAEAIQAACGTEPCSVFLCGPAAMYAFVDKEVEKLKLAGKFIRHELYAAPASPGKLKGYPGGTDKRFTLTVKRYGDTLTLPMSADETVLVALERAGVAAPSRCRGGECGWCRAKLDKGEVFLPEYLDKRRMADVSAGYIHPCCSYPLSDLSIEVWPE</sequence>
<dbReference type="PANTHER" id="PTHR47354:SF8">
    <property type="entry name" value="1,2-PHENYLACETYL-COA EPOXIDASE, SUBUNIT E"/>
    <property type="match status" value="1"/>
</dbReference>
<gene>
    <name evidence="11" type="primary">hmp_2</name>
    <name evidence="11" type="ORF">SDC9_48283</name>
</gene>
<name>A0A644WEW5_9ZZZZ</name>
<dbReference type="PRINTS" id="PR00371">
    <property type="entry name" value="FPNCR"/>
</dbReference>
<dbReference type="GO" id="GO:0036200">
    <property type="term" value="F:3-ketosteroid 9-alpha-monooxygenase activity"/>
    <property type="evidence" value="ECO:0007669"/>
    <property type="project" value="UniProtKB-EC"/>
</dbReference>
<feature type="domain" description="FAD-binding FR-type" evidence="10">
    <location>
        <begin position="53"/>
        <end position="156"/>
    </location>
</feature>
<evidence type="ECO:0000256" key="7">
    <source>
        <dbReference type="ARBA" id="ARBA00023004"/>
    </source>
</evidence>
<dbReference type="EC" id="1.14.15.30" evidence="11"/>
<keyword evidence="7" id="KW-0408">Iron</keyword>